<evidence type="ECO:0000313" key="2">
    <source>
        <dbReference type="Proteomes" id="UP001596501"/>
    </source>
</evidence>
<dbReference type="RefSeq" id="WP_382225023.1">
    <property type="nucleotide sequence ID" value="NZ_JBHTCA010000013.1"/>
</dbReference>
<comment type="caution">
    <text evidence="1">The sequence shown here is derived from an EMBL/GenBank/DDBJ whole genome shotgun (WGS) entry which is preliminary data.</text>
</comment>
<evidence type="ECO:0008006" key="3">
    <source>
        <dbReference type="Google" id="ProtNLM"/>
    </source>
</evidence>
<organism evidence="1 2">
    <name type="scientific">Hydrogenophaga atypica</name>
    <dbReference type="NCBI Taxonomy" id="249409"/>
    <lineage>
        <taxon>Bacteria</taxon>
        <taxon>Pseudomonadati</taxon>
        <taxon>Pseudomonadota</taxon>
        <taxon>Betaproteobacteria</taxon>
        <taxon>Burkholderiales</taxon>
        <taxon>Comamonadaceae</taxon>
        <taxon>Hydrogenophaga</taxon>
    </lineage>
</organism>
<keyword evidence="2" id="KW-1185">Reference proteome</keyword>
<accession>A0ABW2QSB3</accession>
<reference evidence="2" key="1">
    <citation type="journal article" date="2019" name="Int. J. Syst. Evol. Microbiol.">
        <title>The Global Catalogue of Microorganisms (GCM) 10K type strain sequencing project: providing services to taxonomists for standard genome sequencing and annotation.</title>
        <authorList>
            <consortium name="The Broad Institute Genomics Platform"/>
            <consortium name="The Broad Institute Genome Sequencing Center for Infectious Disease"/>
            <person name="Wu L."/>
            <person name="Ma J."/>
        </authorList>
    </citation>
    <scope>NUCLEOTIDE SEQUENCE [LARGE SCALE GENOMIC DNA]</scope>
    <source>
        <strain evidence="2">CGMCC 1.12371</strain>
    </source>
</reference>
<proteinExistence type="predicted"/>
<evidence type="ECO:0000313" key="1">
    <source>
        <dbReference type="EMBL" id="MFC7410243.1"/>
    </source>
</evidence>
<protein>
    <recommendedName>
        <fullName evidence="3">TubC N-terminal docking domain-containing protein</fullName>
    </recommendedName>
</protein>
<name>A0ABW2QSB3_9BURK</name>
<dbReference type="EMBL" id="JBHTCA010000013">
    <property type="protein sequence ID" value="MFC7410243.1"/>
    <property type="molecule type" value="Genomic_DNA"/>
</dbReference>
<sequence>MAADAAEIVMAQLSRAGLQVSLAPAGGLAVAPSSRLTAEIRDLVRISKVLLVEWLTAANDFACYAPASSDSPDVVEARAEAYYVHHFNCLTCIAAGRGCRYGQRCSVGKALWKTYATDDLRNTDESRS</sequence>
<gene>
    <name evidence="1" type="ORF">ACFQPB_15350</name>
</gene>
<dbReference type="Proteomes" id="UP001596501">
    <property type="component" value="Unassembled WGS sequence"/>
</dbReference>